<organism evidence="1 2">
    <name type="scientific">Anthropogastromicrobium aceti</name>
    <dbReference type="NCBI Taxonomy" id="2981768"/>
    <lineage>
        <taxon>Bacteria</taxon>
        <taxon>Bacillati</taxon>
        <taxon>Bacillota</taxon>
        <taxon>Clostridia</taxon>
        <taxon>Lachnospirales</taxon>
        <taxon>Lachnospiraceae</taxon>
        <taxon>Anthropogastromicrobium</taxon>
    </lineage>
</organism>
<evidence type="ECO:0000313" key="1">
    <source>
        <dbReference type="EMBL" id="MCC2221404.1"/>
    </source>
</evidence>
<reference evidence="1 2" key="1">
    <citation type="submission" date="2021-10" db="EMBL/GenBank/DDBJ databases">
        <title>Anaerobic single-cell dispensing facilitates the cultivation of human gut bacteria.</title>
        <authorList>
            <person name="Afrizal A."/>
        </authorList>
    </citation>
    <scope>NUCLEOTIDE SEQUENCE [LARGE SCALE GENOMIC DNA]</scope>
    <source>
        <strain evidence="1 2">CLA-AA-H224</strain>
    </source>
</reference>
<dbReference type="Pfam" id="PF19538">
    <property type="entry name" value="DUF6062"/>
    <property type="match status" value="1"/>
</dbReference>
<protein>
    <submittedName>
        <fullName evidence="1">DUF6062 family protein</fullName>
    </submittedName>
</protein>
<dbReference type="EMBL" id="JAJEQN010000014">
    <property type="protein sequence ID" value="MCC2221404.1"/>
    <property type="molecule type" value="Genomic_DNA"/>
</dbReference>
<dbReference type="Proteomes" id="UP001198200">
    <property type="component" value="Unassembled WGS sequence"/>
</dbReference>
<dbReference type="AlphaFoldDB" id="A0AAE3E405"/>
<proteinExistence type="predicted"/>
<gene>
    <name evidence="1" type="ORF">LKD48_07080</name>
</gene>
<comment type="caution">
    <text evidence="1">The sequence shown here is derived from an EMBL/GenBank/DDBJ whole genome shotgun (WGS) entry which is preliminary data.</text>
</comment>
<accession>A0AAE3E405</accession>
<keyword evidence="2" id="KW-1185">Reference proteome</keyword>
<evidence type="ECO:0000313" key="2">
    <source>
        <dbReference type="Proteomes" id="UP001198200"/>
    </source>
</evidence>
<name>A0AAE3E405_9FIRM</name>
<dbReference type="RefSeq" id="WP_066562354.1">
    <property type="nucleotide sequence ID" value="NZ_JAJEQN010000014.1"/>
</dbReference>
<sequence>MKEKLYTIPINDAFAMDSECPICAMKTILENNAVEFTMGPSYMEDDIRMETDRMGFCKAHMKMVFDQNNKLGLALVLKTHIDRTNKEIEKRMKMPPKKASFFKKETSNPLTDYIDELNKSCFICDRINNTFERYLHTVVATWKSDAAFRELYAKGKGFCTEHYGDLLKEGAKCLNQKELDEFTEITGKLYLDNMKRLAEELDWFADKFDYRFKDAPWKNSKDSIPRAMIKTNGIMEMDDKKKKD</sequence>
<dbReference type="InterPro" id="IPR045706">
    <property type="entry name" value="DUF6062"/>
</dbReference>